<keyword evidence="2" id="KW-0472">Membrane</keyword>
<evidence type="ECO:0000313" key="5">
    <source>
        <dbReference type="Proteomes" id="UP000644610"/>
    </source>
</evidence>
<accession>A0A8J3XQP2</accession>
<organism evidence="4 5">
    <name type="scientific">Planotetraspora silvatica</name>
    <dbReference type="NCBI Taxonomy" id="234614"/>
    <lineage>
        <taxon>Bacteria</taxon>
        <taxon>Bacillati</taxon>
        <taxon>Actinomycetota</taxon>
        <taxon>Actinomycetes</taxon>
        <taxon>Streptosporangiales</taxon>
        <taxon>Streptosporangiaceae</taxon>
        <taxon>Planotetraspora</taxon>
    </lineage>
</organism>
<feature type="region of interest" description="Disordered" evidence="1">
    <location>
        <begin position="476"/>
        <end position="518"/>
    </location>
</feature>
<dbReference type="RefSeq" id="WP_203979146.1">
    <property type="nucleotide sequence ID" value="NZ_BAAAKY010000010.1"/>
</dbReference>
<sequence length="518" mass="54233">MTDGPGPTPDVPSGWAAEQPPPYGRSEGAWTAPGASGAPDSQGQPAPPPPGQQYGEQQYGQQYGGQQYGGQPYGGQQYGGQQGYGPYPTGPYGAYPPSPYGYRPQAPRPGIIPLRPLGLGDILDGTIKLIRSNPRATLGLSAIIAAISAIPLAIGQAISYSYGDLSGILSDPESFDGTFPLGGIVAQYSGAILSTIMGFVATTILTGILMRVLGRAVFGGRITAGEAWRSVKSRFWALCGLVLLQGLILAAPLVIFVALLTVLIVSLASGNVDVTPGTGVGIAVVTILLLIGYAVYYAFFNTKFALSAPSLVLERRGVTDSMRRSWRLVKGDFWRVFGILIVTSILTALVSGILSVPFSLGSSLLGTFGDGTAGSLVLSGVLFFLGNVLASMIVYPITAGVHGLLYADRRMRAEAFDLVLQTAAGRNQEQGWIHESVDDYWHPSYAAESGAQYGAQYEQQYAQQYAQQYGGAPYGTPAAHPYAAPGTAPYETPAAPSSGAPEAPQQGAAQTPPHEPQP</sequence>
<evidence type="ECO:0000256" key="2">
    <source>
        <dbReference type="SAM" id="Phobius"/>
    </source>
</evidence>
<name>A0A8J3XQP2_9ACTN</name>
<feature type="compositionally biased region" description="Gly residues" evidence="1">
    <location>
        <begin position="62"/>
        <end position="83"/>
    </location>
</feature>
<evidence type="ECO:0000256" key="1">
    <source>
        <dbReference type="SAM" id="MobiDB-lite"/>
    </source>
</evidence>
<feature type="transmembrane region" description="Helical" evidence="2">
    <location>
        <begin position="376"/>
        <end position="405"/>
    </location>
</feature>
<feature type="transmembrane region" description="Helical" evidence="2">
    <location>
        <begin position="280"/>
        <end position="300"/>
    </location>
</feature>
<dbReference type="PANTHER" id="PTHR33133">
    <property type="entry name" value="OS08G0107100 PROTEIN-RELATED"/>
    <property type="match status" value="1"/>
</dbReference>
<proteinExistence type="predicted"/>
<protein>
    <recommendedName>
        <fullName evidence="3">Glycerophosphoryl diester phosphodiesterase membrane domain-containing protein</fullName>
    </recommendedName>
</protein>
<keyword evidence="5" id="KW-1185">Reference proteome</keyword>
<dbReference type="EMBL" id="BOOQ01000043">
    <property type="protein sequence ID" value="GII49594.1"/>
    <property type="molecule type" value="Genomic_DNA"/>
</dbReference>
<feature type="region of interest" description="Disordered" evidence="1">
    <location>
        <begin position="1"/>
        <end position="107"/>
    </location>
</feature>
<evidence type="ECO:0000259" key="3">
    <source>
        <dbReference type="Pfam" id="PF10110"/>
    </source>
</evidence>
<gene>
    <name evidence="4" type="ORF">Psi02_60180</name>
</gene>
<feature type="compositionally biased region" description="Low complexity" evidence="1">
    <location>
        <begin position="493"/>
        <end position="512"/>
    </location>
</feature>
<comment type="caution">
    <text evidence="4">The sequence shown here is derived from an EMBL/GenBank/DDBJ whole genome shotgun (WGS) entry which is preliminary data.</text>
</comment>
<feature type="transmembrane region" description="Helical" evidence="2">
    <location>
        <begin position="138"/>
        <end position="162"/>
    </location>
</feature>
<dbReference type="InterPro" id="IPR018476">
    <property type="entry name" value="GlyceroP-diester-Pdiesterase_M"/>
</dbReference>
<dbReference type="Pfam" id="PF10110">
    <property type="entry name" value="GPDPase_memb"/>
    <property type="match status" value="1"/>
</dbReference>
<reference evidence="4" key="1">
    <citation type="submission" date="2021-01" db="EMBL/GenBank/DDBJ databases">
        <title>Whole genome shotgun sequence of Planotetraspora silvatica NBRC 100141.</title>
        <authorList>
            <person name="Komaki H."/>
            <person name="Tamura T."/>
        </authorList>
    </citation>
    <scope>NUCLEOTIDE SEQUENCE</scope>
    <source>
        <strain evidence="4">NBRC 100141</strain>
    </source>
</reference>
<dbReference type="AlphaFoldDB" id="A0A8J3XQP2"/>
<keyword evidence="2" id="KW-1133">Transmembrane helix</keyword>
<keyword evidence="2" id="KW-0812">Transmembrane</keyword>
<dbReference type="PANTHER" id="PTHR33133:SF1">
    <property type="entry name" value="EXPRESSED PROTEIN-RELATED"/>
    <property type="match status" value="1"/>
</dbReference>
<feature type="transmembrane region" description="Helical" evidence="2">
    <location>
        <begin position="235"/>
        <end position="268"/>
    </location>
</feature>
<feature type="compositionally biased region" description="Pro residues" evidence="1">
    <location>
        <begin position="1"/>
        <end position="10"/>
    </location>
</feature>
<feature type="compositionally biased region" description="Low complexity" evidence="1">
    <location>
        <begin position="84"/>
        <end position="93"/>
    </location>
</feature>
<feature type="domain" description="Glycerophosphoryl diester phosphodiesterase membrane" evidence="3">
    <location>
        <begin position="287"/>
        <end position="399"/>
    </location>
</feature>
<feature type="compositionally biased region" description="Low complexity" evidence="1">
    <location>
        <begin position="52"/>
        <end position="61"/>
    </location>
</feature>
<evidence type="ECO:0000313" key="4">
    <source>
        <dbReference type="EMBL" id="GII49594.1"/>
    </source>
</evidence>
<feature type="transmembrane region" description="Helical" evidence="2">
    <location>
        <begin position="191"/>
        <end position="214"/>
    </location>
</feature>
<feature type="transmembrane region" description="Helical" evidence="2">
    <location>
        <begin position="333"/>
        <end position="356"/>
    </location>
</feature>
<dbReference type="Proteomes" id="UP000644610">
    <property type="component" value="Unassembled WGS sequence"/>
</dbReference>